<name>F2G5Y9_ALTMD</name>
<keyword evidence="1" id="KW-0229">DNA integration</keyword>
<reference evidence="4 5" key="1">
    <citation type="journal article" date="2008" name="ISME J.">
        <title>Comparative genomics of two ecotypes of the marine planktonic copiotroph Alteromonas macleodii suggests alternative lifestyles associated with different kinds of particulate organic matter.</title>
        <authorList>
            <person name="Ivars-Martinez E."/>
            <person name="Martin-Cuadrado A.B."/>
            <person name="D'Auria G."/>
            <person name="Mira A."/>
            <person name="Ferriera S."/>
            <person name="Johnson J."/>
            <person name="Friedman R."/>
            <person name="Rodriguez-Valera F."/>
        </authorList>
    </citation>
    <scope>NUCLEOTIDE SEQUENCE [LARGE SCALE GENOMIC DNA]</scope>
    <source>
        <strain evidence="5">DSM 17117 / CIP 110805 / LMG 28347 / Deep ecotype</strain>
    </source>
</reference>
<accession>F2G5Y9</accession>
<dbReference type="Proteomes" id="UP000001870">
    <property type="component" value="Chromosome"/>
</dbReference>
<feature type="domain" description="Tyr recombinase" evidence="3">
    <location>
        <begin position="172"/>
        <end position="336"/>
    </location>
</feature>
<dbReference type="SUPFAM" id="SSF56349">
    <property type="entry name" value="DNA breaking-rejoining enzymes"/>
    <property type="match status" value="1"/>
</dbReference>
<evidence type="ECO:0000313" key="5">
    <source>
        <dbReference type="Proteomes" id="UP000001870"/>
    </source>
</evidence>
<sequence length="336" mass="38852">MPTRAITLRTLRAPPKVNTGKGSRISLPLTFKYFGVNEVATIRQLKSGNWNVQIREQGKRISKTFPTQQEAERFALMGSNELSFHEVCDKYLEHMGDSVRYRVRCLKKNFKSPPTLAEIEAFKRQRLKEVKSSTARLDLQMLSRIVKFGIKHFELDWPFPFNDFKYPPECQPRDRVVTQKELKLLLEDLPPLVASAAELSYETAMRRGEIVKIQKQHIEFHQNRLYVPEAKNGYSRYVPLNAKATQILKDRLVSCNNHQILYNVTAESLSKAFRRACKRLEITGLSFHSMRHSAITKYAQRGLSVNQLKVISGHRSTEMLERYTHLGVKDVVSLMD</sequence>
<organism evidence="4 5">
    <name type="scientific">Alteromonas mediterranea (strain DSM 17117 / CIP 110805 / LMG 28347 / Deep ecotype)</name>
    <dbReference type="NCBI Taxonomy" id="1774373"/>
    <lineage>
        <taxon>Bacteria</taxon>
        <taxon>Pseudomonadati</taxon>
        <taxon>Pseudomonadota</taxon>
        <taxon>Gammaproteobacteria</taxon>
        <taxon>Alteromonadales</taxon>
        <taxon>Alteromonadaceae</taxon>
        <taxon>Alteromonas/Salinimonas group</taxon>
        <taxon>Alteromonas</taxon>
    </lineage>
</organism>
<dbReference type="AlphaFoldDB" id="F2G5Y9"/>
<protein>
    <recommendedName>
        <fullName evidence="3">Tyr recombinase domain-containing protein</fullName>
    </recommendedName>
</protein>
<evidence type="ECO:0000313" key="4">
    <source>
        <dbReference type="EMBL" id="AEA98507.2"/>
    </source>
</evidence>
<gene>
    <name evidence="4" type="ordered locus">MADE_1011855</name>
</gene>
<proteinExistence type="predicted"/>
<dbReference type="InterPro" id="IPR013762">
    <property type="entry name" value="Integrase-like_cat_sf"/>
</dbReference>
<evidence type="ECO:0000259" key="3">
    <source>
        <dbReference type="PROSITE" id="PS51898"/>
    </source>
</evidence>
<dbReference type="Gene3D" id="1.10.443.10">
    <property type="entry name" value="Intergrase catalytic core"/>
    <property type="match status" value="1"/>
</dbReference>
<dbReference type="EMBL" id="CP001103">
    <property type="protein sequence ID" value="AEA98507.2"/>
    <property type="molecule type" value="Genomic_DNA"/>
</dbReference>
<keyword evidence="5" id="KW-1185">Reference proteome</keyword>
<dbReference type="HOGENOM" id="CLU_027562_32_1_6"/>
<reference evidence="4 5" key="2">
    <citation type="journal article" date="2015" name="Antonie Van Leeuwenhoek">
        <title>Ecophysiological diversity of a novel member of the genus Alteromonas, and description of Alteromonas mediterranea sp. nov.</title>
        <authorList>
            <person name="Ivanova E.P."/>
            <person name="Lopez-Perez M."/>
            <person name="Zabalos M."/>
            <person name="Nguyen S.H."/>
            <person name="Webb H.K."/>
            <person name="Ryan J."/>
            <person name="Lagutin K."/>
            <person name="Vyssotski M."/>
            <person name="Crawford R.J."/>
            <person name="Rodriguez-Valera F."/>
        </authorList>
    </citation>
    <scope>NUCLEOTIDE SEQUENCE [LARGE SCALE GENOMIC DNA]</scope>
    <source>
        <strain evidence="5">DSM 17117 / CIP 110805 / LMG 28347 / Deep ecotype</strain>
    </source>
</reference>
<dbReference type="GO" id="GO:0003677">
    <property type="term" value="F:DNA binding"/>
    <property type="evidence" value="ECO:0007669"/>
    <property type="project" value="InterPro"/>
</dbReference>
<dbReference type="PANTHER" id="PTHR30349:SF94">
    <property type="entry name" value="INTEGRASE_RECOMBINASE HI_1414-RELATED"/>
    <property type="match status" value="1"/>
</dbReference>
<dbReference type="GO" id="GO:0015074">
    <property type="term" value="P:DNA integration"/>
    <property type="evidence" value="ECO:0007669"/>
    <property type="project" value="UniProtKB-KW"/>
</dbReference>
<dbReference type="PROSITE" id="PS51898">
    <property type="entry name" value="TYR_RECOMBINASE"/>
    <property type="match status" value="1"/>
</dbReference>
<evidence type="ECO:0000256" key="1">
    <source>
        <dbReference type="ARBA" id="ARBA00022908"/>
    </source>
</evidence>
<dbReference type="PANTHER" id="PTHR30349">
    <property type="entry name" value="PHAGE INTEGRASE-RELATED"/>
    <property type="match status" value="1"/>
</dbReference>
<keyword evidence="2" id="KW-0233">DNA recombination</keyword>
<dbReference type="GO" id="GO:0006310">
    <property type="term" value="P:DNA recombination"/>
    <property type="evidence" value="ECO:0007669"/>
    <property type="project" value="UniProtKB-KW"/>
</dbReference>
<dbReference type="InterPro" id="IPR002104">
    <property type="entry name" value="Integrase_catalytic"/>
</dbReference>
<dbReference type="InterPro" id="IPR011010">
    <property type="entry name" value="DNA_brk_join_enz"/>
</dbReference>
<dbReference type="CDD" id="cd00796">
    <property type="entry name" value="INT_Rci_Hp1_C"/>
    <property type="match status" value="1"/>
</dbReference>
<evidence type="ECO:0000256" key="2">
    <source>
        <dbReference type="ARBA" id="ARBA00023172"/>
    </source>
</evidence>
<dbReference type="Pfam" id="PF00589">
    <property type="entry name" value="Phage_integrase"/>
    <property type="match status" value="1"/>
</dbReference>
<dbReference type="KEGG" id="amc:MADE_1011855"/>
<dbReference type="InterPro" id="IPR050090">
    <property type="entry name" value="Tyrosine_recombinase_XerCD"/>
</dbReference>